<keyword evidence="10" id="KW-1185">Reference proteome</keyword>
<dbReference type="VEuPathDB" id="FungiDB:P170DRAFT_471704"/>
<dbReference type="Proteomes" id="UP000234275">
    <property type="component" value="Unassembled WGS sequence"/>
</dbReference>
<evidence type="ECO:0000256" key="1">
    <source>
        <dbReference type="ARBA" id="ARBA00004496"/>
    </source>
</evidence>
<comment type="caution">
    <text evidence="9">The sequence shown here is derived from an EMBL/GenBank/DDBJ whole genome shotgun (WGS) entry which is preliminary data.</text>
</comment>
<reference evidence="9 10" key="1">
    <citation type="submission" date="2016-12" db="EMBL/GenBank/DDBJ databases">
        <title>The genomes of Aspergillus section Nigri reveals drivers in fungal speciation.</title>
        <authorList>
            <consortium name="DOE Joint Genome Institute"/>
            <person name="Vesth T.C."/>
            <person name="Nybo J."/>
            <person name="Theobald S."/>
            <person name="Brandl J."/>
            <person name="Frisvad J.C."/>
            <person name="Nielsen K.F."/>
            <person name="Lyhne E.K."/>
            <person name="Kogle M.E."/>
            <person name="Kuo A."/>
            <person name="Riley R."/>
            <person name="Clum A."/>
            <person name="Nolan M."/>
            <person name="Lipzen A."/>
            <person name="Salamov A."/>
            <person name="Henrissat B."/>
            <person name="Wiebenga A."/>
            <person name="De Vries R.P."/>
            <person name="Grigoriev I.V."/>
            <person name="Mortensen U.H."/>
            <person name="Andersen M.R."/>
            <person name="Baker S.E."/>
        </authorList>
    </citation>
    <scope>NUCLEOTIDE SEQUENCE [LARGE SCALE GENOMIC DNA]</scope>
    <source>
        <strain evidence="9 10">IBT 23096</strain>
    </source>
</reference>
<name>A0A2I2GFW9_9EURO</name>
<dbReference type="AlphaFoldDB" id="A0A2I2GFW9"/>
<dbReference type="InterPro" id="IPR018281">
    <property type="entry name" value="Ribosomal_eS1_CS"/>
</dbReference>
<feature type="initiator methionine" description="Removed" evidence="6">
    <location>
        <position position="1"/>
    </location>
</feature>
<feature type="compositionally biased region" description="Basic residues" evidence="8">
    <location>
        <begin position="1"/>
        <end position="18"/>
    </location>
</feature>
<sequence>MAVGKNKRLSKGKKGIKKRTVDPFSRKDEYSVKAPSTFQTRDVGKTLVNRTSGLKNANDSLKGRIFEVSLADLQNDEDHAFRKVKLRVDEIQGKNCLTNFHGLDFTTDKLRSLVRKWQSLIEANVTVKTTDDYLIRLFAIAFTKRRPNQIKKTTYARSSQIRAIRKKMTDIMQREATSCSLAQLTTKLIPEVIGREIEKATQGIYPLQNVHIRKVKLLKSPKFDLGALLNLHGESATDDKGHKVEREFKEQVLETV</sequence>
<evidence type="ECO:0000256" key="4">
    <source>
        <dbReference type="ARBA" id="ARBA00022990"/>
    </source>
</evidence>
<dbReference type="OrthoDB" id="9834376at2759"/>
<keyword evidence="5 6" id="KW-0687">Ribonucleoprotein</keyword>
<organism evidence="9 10">
    <name type="scientific">Aspergillus steynii IBT 23096</name>
    <dbReference type="NCBI Taxonomy" id="1392250"/>
    <lineage>
        <taxon>Eukaryota</taxon>
        <taxon>Fungi</taxon>
        <taxon>Dikarya</taxon>
        <taxon>Ascomycota</taxon>
        <taxon>Pezizomycotina</taxon>
        <taxon>Eurotiomycetes</taxon>
        <taxon>Eurotiomycetidae</taxon>
        <taxon>Eurotiales</taxon>
        <taxon>Aspergillaceae</taxon>
        <taxon>Aspergillus</taxon>
        <taxon>Aspergillus subgen. Circumdati</taxon>
    </lineage>
</organism>
<dbReference type="STRING" id="1392250.A0A2I2GFW9"/>
<keyword evidence="4 6" id="KW-0007">Acetylation</keyword>
<feature type="region of interest" description="Disordered" evidence="8">
    <location>
        <begin position="1"/>
        <end position="22"/>
    </location>
</feature>
<accession>A0A2I2GFW9</accession>
<gene>
    <name evidence="6" type="primary">RPS1</name>
    <name evidence="9" type="ORF">P170DRAFT_471704</name>
</gene>
<feature type="modified residue" description="N-acetylalanine; partial" evidence="6">
    <location>
        <position position="2"/>
    </location>
</feature>
<dbReference type="InterPro" id="IPR001593">
    <property type="entry name" value="Ribosomal_eS1"/>
</dbReference>
<evidence type="ECO:0000256" key="7">
    <source>
        <dbReference type="RuleBase" id="RU000668"/>
    </source>
</evidence>
<evidence type="ECO:0000256" key="6">
    <source>
        <dbReference type="HAMAP-Rule" id="MF_03122"/>
    </source>
</evidence>
<comment type="subunit">
    <text evidence="6">Component of the small ribosomal subunit. Mature ribosomes consist of a small (40S) and a large (60S) subunit. The 40S subunit contains about 33 different proteins and 1 molecule of RNA (18S). The 60S subunit contains about 49 different proteins and 3 molecules of RNA (25S, 5.8S and 5S).</text>
</comment>
<comment type="similarity">
    <text evidence="6 7">Belongs to the eukaryotic ribosomal protein eS1 family.</text>
</comment>
<dbReference type="InterPro" id="IPR027500">
    <property type="entry name" value="Ribosomal_eS1_euk"/>
</dbReference>
<evidence type="ECO:0000256" key="8">
    <source>
        <dbReference type="SAM" id="MobiDB-lite"/>
    </source>
</evidence>
<evidence type="ECO:0000256" key="5">
    <source>
        <dbReference type="ARBA" id="ARBA00023274"/>
    </source>
</evidence>
<evidence type="ECO:0000256" key="2">
    <source>
        <dbReference type="ARBA" id="ARBA00022490"/>
    </source>
</evidence>
<dbReference type="EMBL" id="MSFO01000002">
    <property type="protein sequence ID" value="PLB51769.1"/>
    <property type="molecule type" value="Genomic_DNA"/>
</dbReference>
<evidence type="ECO:0000313" key="10">
    <source>
        <dbReference type="Proteomes" id="UP000234275"/>
    </source>
</evidence>
<keyword evidence="2 6" id="KW-0963">Cytoplasm</keyword>
<dbReference type="GO" id="GO:0006412">
    <property type="term" value="P:translation"/>
    <property type="evidence" value="ECO:0007669"/>
    <property type="project" value="UniProtKB-UniRule"/>
</dbReference>
<keyword evidence="3 6" id="KW-0689">Ribosomal protein</keyword>
<evidence type="ECO:0000256" key="3">
    <source>
        <dbReference type="ARBA" id="ARBA00022980"/>
    </source>
</evidence>
<comment type="subcellular location">
    <subcellularLocation>
        <location evidence="1 6">Cytoplasm</location>
    </subcellularLocation>
</comment>
<dbReference type="PANTHER" id="PTHR11830">
    <property type="entry name" value="40S RIBOSOMAL PROTEIN S3A"/>
    <property type="match status" value="1"/>
</dbReference>
<protein>
    <recommendedName>
        <fullName evidence="6">Small ribosomal subunit protein eS1</fullName>
    </recommendedName>
</protein>
<dbReference type="GO" id="GO:0022627">
    <property type="term" value="C:cytosolic small ribosomal subunit"/>
    <property type="evidence" value="ECO:0007669"/>
    <property type="project" value="UniProtKB-UniRule"/>
</dbReference>
<dbReference type="SMART" id="SM01397">
    <property type="entry name" value="Ribosomal_S3Ae"/>
    <property type="match status" value="1"/>
</dbReference>
<dbReference type="HAMAP" id="MF_03122">
    <property type="entry name" value="Ribosomal_eS1_euk"/>
    <property type="match status" value="1"/>
</dbReference>
<dbReference type="PROSITE" id="PS01191">
    <property type="entry name" value="RIBOSOMAL_S3AE"/>
    <property type="match status" value="1"/>
</dbReference>
<dbReference type="GO" id="GO:0003735">
    <property type="term" value="F:structural constituent of ribosome"/>
    <property type="evidence" value="ECO:0007669"/>
    <property type="project" value="UniProtKB-UniRule"/>
</dbReference>
<dbReference type="Pfam" id="PF01015">
    <property type="entry name" value="Ribosomal_S3Ae"/>
    <property type="match status" value="1"/>
</dbReference>
<proteinExistence type="inferred from homology"/>
<evidence type="ECO:0000313" key="9">
    <source>
        <dbReference type="EMBL" id="PLB51769.1"/>
    </source>
</evidence>